<keyword evidence="1" id="KW-0812">Transmembrane</keyword>
<keyword evidence="1" id="KW-1133">Transmembrane helix</keyword>
<dbReference type="OrthoDB" id="2564399at2"/>
<organism evidence="2 3">
    <name type="scientific">Neobacillus massiliamazoniensis</name>
    <dbReference type="NCBI Taxonomy" id="1499688"/>
    <lineage>
        <taxon>Bacteria</taxon>
        <taxon>Bacillati</taxon>
        <taxon>Bacillota</taxon>
        <taxon>Bacilli</taxon>
        <taxon>Bacillales</taxon>
        <taxon>Bacillaceae</taxon>
        <taxon>Neobacillus</taxon>
    </lineage>
</organism>
<dbReference type="AlphaFoldDB" id="A0A0U1NY92"/>
<dbReference type="Proteomes" id="UP000199087">
    <property type="component" value="Unassembled WGS sequence"/>
</dbReference>
<evidence type="ECO:0000256" key="1">
    <source>
        <dbReference type="SAM" id="Phobius"/>
    </source>
</evidence>
<evidence type="ECO:0000313" key="3">
    <source>
        <dbReference type="Proteomes" id="UP000199087"/>
    </source>
</evidence>
<accession>A0A0U1NY92</accession>
<feature type="transmembrane region" description="Helical" evidence="1">
    <location>
        <begin position="53"/>
        <end position="75"/>
    </location>
</feature>
<reference evidence="3" key="1">
    <citation type="submission" date="2015-05" db="EMBL/GenBank/DDBJ databases">
        <authorList>
            <person name="Urmite Genomes"/>
        </authorList>
    </citation>
    <scope>NUCLEOTIDE SEQUENCE [LARGE SCALE GENOMIC DNA]</scope>
    <source>
        <strain evidence="3">LF1</strain>
    </source>
</reference>
<proteinExistence type="predicted"/>
<keyword evidence="3" id="KW-1185">Reference proteome</keyword>
<name>A0A0U1NY92_9BACI</name>
<gene>
    <name evidence="2" type="ORF">BN000_02945</name>
</gene>
<evidence type="ECO:0000313" key="2">
    <source>
        <dbReference type="EMBL" id="CRK82990.1"/>
    </source>
</evidence>
<sequence length="258" mass="30202">MSTNRQLMDTITGELYDMDQYYLRAKSSDEAFKQFITKDNRHFSFADMDTIKIIISNVSTVHCGYLLILLCYMEYESGRLKLTRKELPRALGTSESTFIRLWKEMYSYGIISEKNGEFYVNPYFHFSGQPKHNRVIKLFKTTLKQLKDQLTASELGFLYKLLPYVHYDTNMICANPFTDPENIQFLNKTQIALLVGMDEKKTSKLLDKLRKIGVIAETIRQDDRRDRIFTMNPYVFFRKRGQPDDTLCGLFASTPYGK</sequence>
<keyword evidence="1" id="KW-0472">Membrane</keyword>
<protein>
    <submittedName>
        <fullName evidence="2">Uncharacterized protein</fullName>
    </submittedName>
</protein>
<dbReference type="EMBL" id="CVRB01000003">
    <property type="protein sequence ID" value="CRK82990.1"/>
    <property type="molecule type" value="Genomic_DNA"/>
</dbReference>